<keyword evidence="2" id="KW-0732">Signal</keyword>
<protein>
    <submittedName>
        <fullName evidence="3">Uncharacterized protein</fullName>
    </submittedName>
</protein>
<organism evidence="3 4">
    <name type="scientific">Trichuris suis</name>
    <name type="common">pig whipworm</name>
    <dbReference type="NCBI Taxonomy" id="68888"/>
    <lineage>
        <taxon>Eukaryota</taxon>
        <taxon>Metazoa</taxon>
        <taxon>Ecdysozoa</taxon>
        <taxon>Nematoda</taxon>
        <taxon>Enoplea</taxon>
        <taxon>Dorylaimia</taxon>
        <taxon>Trichinellida</taxon>
        <taxon>Trichuridae</taxon>
        <taxon>Trichuris</taxon>
    </lineage>
</organism>
<dbReference type="EMBL" id="KL363268">
    <property type="protein sequence ID" value="KFD49569.1"/>
    <property type="molecule type" value="Genomic_DNA"/>
</dbReference>
<gene>
    <name evidence="3" type="ORF">M513_09594</name>
</gene>
<feature type="region of interest" description="Disordered" evidence="1">
    <location>
        <begin position="123"/>
        <end position="169"/>
    </location>
</feature>
<proteinExistence type="predicted"/>
<dbReference type="AlphaFoldDB" id="A0A085LX73"/>
<evidence type="ECO:0000256" key="2">
    <source>
        <dbReference type="SAM" id="SignalP"/>
    </source>
</evidence>
<dbReference type="Proteomes" id="UP000030764">
    <property type="component" value="Unassembled WGS sequence"/>
</dbReference>
<name>A0A085LX73_9BILA</name>
<evidence type="ECO:0000313" key="3">
    <source>
        <dbReference type="EMBL" id="KFD49569.1"/>
    </source>
</evidence>
<feature type="compositionally biased region" description="Polar residues" evidence="1">
    <location>
        <begin position="158"/>
        <end position="168"/>
    </location>
</feature>
<keyword evidence="4" id="KW-1185">Reference proteome</keyword>
<evidence type="ECO:0000313" key="4">
    <source>
        <dbReference type="Proteomes" id="UP000030764"/>
    </source>
</evidence>
<evidence type="ECO:0000256" key="1">
    <source>
        <dbReference type="SAM" id="MobiDB-lite"/>
    </source>
</evidence>
<sequence length="386" mass="43757">MLLLFVLILACSPQNAIGKTVKWRLTNSECLRAFYVDYVPSDVRLLMIMLKGEARTGGRFTTLLTRYVDAIFAIIRKGSGLPLLNHPNSTLPKTICFTVEVERNGRLPFLDVLLLRSRDSQQSVQEAGQHEQTRQVAVTSPKKGQHQTDHRRGGRSASPMQSTVSSSRVGLKRVKLGIPKGPTFRMLMQSERKKYPNDRNPERAEMQKIKVQVRVESPEEDKENQGTSKLFSRGAKEAMDVECVARISQLRDEWGQFVTRSIRPRFPSLRDLSDWISERREAADVITDESDDPPCGVQRTLHDKKRRPRMVAAATLPDASALACPLCGGAHLLPSCPMFIRMRMERRAEVVRIKECVLVRLRNLYEKQLLDTSVGAHCALRVWPKT</sequence>
<feature type="chain" id="PRO_5001794899" evidence="2">
    <location>
        <begin position="19"/>
        <end position="386"/>
    </location>
</feature>
<feature type="signal peptide" evidence="2">
    <location>
        <begin position="1"/>
        <end position="18"/>
    </location>
</feature>
<reference evidence="3 4" key="1">
    <citation type="journal article" date="2014" name="Nat. Genet.">
        <title>Genome and transcriptome of the porcine whipworm Trichuris suis.</title>
        <authorList>
            <person name="Jex A.R."/>
            <person name="Nejsum P."/>
            <person name="Schwarz E.M."/>
            <person name="Hu L."/>
            <person name="Young N.D."/>
            <person name="Hall R.S."/>
            <person name="Korhonen P.K."/>
            <person name="Liao S."/>
            <person name="Thamsborg S."/>
            <person name="Xia J."/>
            <person name="Xu P."/>
            <person name="Wang S."/>
            <person name="Scheerlinck J.P."/>
            <person name="Hofmann A."/>
            <person name="Sternberg P.W."/>
            <person name="Wang J."/>
            <person name="Gasser R.B."/>
        </authorList>
    </citation>
    <scope>NUCLEOTIDE SEQUENCE [LARGE SCALE GENOMIC DNA]</scope>
    <source>
        <strain evidence="3">DCEP-RM93M</strain>
    </source>
</reference>
<accession>A0A085LX73</accession>